<evidence type="ECO:0000313" key="2">
    <source>
        <dbReference type="Proteomes" id="UP000261540"/>
    </source>
</evidence>
<sequence length="85" mass="9352">MCASGEVDYALILIQNGQKRSKKKSEVGKIKKLLGHSNAFLSVSYLCHVCGECHSEIPSPHPPHVAEISLCDQPPPPPLSINYWK</sequence>
<reference evidence="1" key="1">
    <citation type="submission" date="2025-08" db="UniProtKB">
        <authorList>
            <consortium name="Ensembl"/>
        </authorList>
    </citation>
    <scope>IDENTIFICATION</scope>
</reference>
<organism evidence="1 2">
    <name type="scientific">Paramormyrops kingsleyae</name>
    <dbReference type="NCBI Taxonomy" id="1676925"/>
    <lineage>
        <taxon>Eukaryota</taxon>
        <taxon>Metazoa</taxon>
        <taxon>Chordata</taxon>
        <taxon>Craniata</taxon>
        <taxon>Vertebrata</taxon>
        <taxon>Euteleostomi</taxon>
        <taxon>Actinopterygii</taxon>
        <taxon>Neopterygii</taxon>
        <taxon>Teleostei</taxon>
        <taxon>Osteoglossocephala</taxon>
        <taxon>Osteoglossomorpha</taxon>
        <taxon>Osteoglossiformes</taxon>
        <taxon>Mormyridae</taxon>
        <taxon>Paramormyrops</taxon>
    </lineage>
</organism>
<dbReference type="AlphaFoldDB" id="A0A3B3R5U6"/>
<proteinExistence type="predicted"/>
<dbReference type="Ensembl" id="ENSPKIT00000037710.1">
    <property type="protein sequence ID" value="ENSPKIP00000013290.1"/>
    <property type="gene ID" value="ENSPKIG00000000777.1"/>
</dbReference>
<name>A0A3B3R5U6_9TELE</name>
<reference evidence="1" key="2">
    <citation type="submission" date="2025-09" db="UniProtKB">
        <authorList>
            <consortium name="Ensembl"/>
        </authorList>
    </citation>
    <scope>IDENTIFICATION</scope>
</reference>
<protein>
    <submittedName>
        <fullName evidence="1">Uncharacterized protein</fullName>
    </submittedName>
</protein>
<dbReference type="Proteomes" id="UP000261540">
    <property type="component" value="Unplaced"/>
</dbReference>
<keyword evidence="2" id="KW-1185">Reference proteome</keyword>
<evidence type="ECO:0000313" key="1">
    <source>
        <dbReference type="Ensembl" id="ENSPKIP00000013290.1"/>
    </source>
</evidence>
<accession>A0A3B3R5U6</accession>